<gene>
    <name evidence="1" type="ORF">CPter291_3217</name>
</gene>
<organism evidence="1 2">
    <name type="scientific">Collimonas pratensis</name>
    <dbReference type="NCBI Taxonomy" id="279113"/>
    <lineage>
        <taxon>Bacteria</taxon>
        <taxon>Pseudomonadati</taxon>
        <taxon>Pseudomonadota</taxon>
        <taxon>Betaproteobacteria</taxon>
        <taxon>Burkholderiales</taxon>
        <taxon>Oxalobacteraceae</taxon>
        <taxon>Collimonas</taxon>
    </lineage>
</organism>
<dbReference type="EMBL" id="CP013236">
    <property type="protein sequence ID" value="AMP15454.1"/>
    <property type="molecule type" value="Genomic_DNA"/>
</dbReference>
<accession>A0ABM5Z8H7</accession>
<keyword evidence="2" id="KW-1185">Reference proteome</keyword>
<evidence type="ECO:0000313" key="2">
    <source>
        <dbReference type="Proteomes" id="UP000074914"/>
    </source>
</evidence>
<protein>
    <submittedName>
        <fullName evidence="1">Uncharacterized protein</fullName>
    </submittedName>
</protein>
<dbReference type="Proteomes" id="UP000074914">
    <property type="component" value="Chromosome"/>
</dbReference>
<reference evidence="1 2" key="1">
    <citation type="submission" date="2015-11" db="EMBL/GenBank/DDBJ databases">
        <title>Exploring the genomic traits of fungus-feeding bacterial genus Collimonas.</title>
        <authorList>
            <person name="Song C."/>
            <person name="Schmidt R."/>
            <person name="de Jager V."/>
            <person name="Krzyzanowska D."/>
            <person name="Jongedijk E."/>
            <person name="Cankar K."/>
            <person name="Beekwilder J."/>
            <person name="van Veen A."/>
            <person name="de Boer W."/>
            <person name="van Veen J.A."/>
            <person name="Garbeva P."/>
        </authorList>
    </citation>
    <scope>NUCLEOTIDE SEQUENCE [LARGE SCALE GENOMIC DNA]</scope>
    <source>
        <strain evidence="1 2">Ter291</strain>
    </source>
</reference>
<sequence>MVNQAQGCVLREEIRLPLKIDSIPEPEFAKKILRRLDR</sequence>
<name>A0ABM5Z8H7_9BURK</name>
<proteinExistence type="predicted"/>
<evidence type="ECO:0000313" key="1">
    <source>
        <dbReference type="EMBL" id="AMP15454.1"/>
    </source>
</evidence>